<evidence type="ECO:0000256" key="1">
    <source>
        <dbReference type="ARBA" id="ARBA00005495"/>
    </source>
</evidence>
<dbReference type="Gene3D" id="3.90.1590.10">
    <property type="entry name" value="glutathione-dependent formaldehyde- activating enzyme (gfa)"/>
    <property type="match status" value="1"/>
</dbReference>
<gene>
    <name evidence="6" type="ORF">MNKW57_26950</name>
</gene>
<evidence type="ECO:0000256" key="3">
    <source>
        <dbReference type="ARBA" id="ARBA00022833"/>
    </source>
</evidence>
<dbReference type="EMBL" id="BSYJ01000006">
    <property type="protein sequence ID" value="GMG88374.1"/>
    <property type="molecule type" value="Genomic_DNA"/>
</dbReference>
<dbReference type="InterPro" id="IPR011057">
    <property type="entry name" value="Mss4-like_sf"/>
</dbReference>
<sequence length="139" mass="14862">MSEKERGGCLCGGFSYQFDRSHVVSAMHCHCKDCQKTTGSGKATIVLVPTAALETEGELKTYTVTGSEGAHVSRGFCPNCGSQVLSHVEELPTMRMVKAGSLDDTSWLKVESSCWGSAASPWSPADTSGHVFECNPELQ</sequence>
<name>A0ABQ6M202_9GAMM</name>
<keyword evidence="4" id="KW-0456">Lyase</keyword>
<dbReference type="PANTHER" id="PTHR33337">
    <property type="entry name" value="GFA DOMAIN-CONTAINING PROTEIN"/>
    <property type="match status" value="1"/>
</dbReference>
<evidence type="ECO:0000256" key="2">
    <source>
        <dbReference type="ARBA" id="ARBA00022723"/>
    </source>
</evidence>
<proteinExistence type="inferred from homology"/>
<organism evidence="6 7">
    <name type="scientific">Biformimicrobium ophioploci</name>
    <dbReference type="NCBI Taxonomy" id="3036711"/>
    <lineage>
        <taxon>Bacteria</taxon>
        <taxon>Pseudomonadati</taxon>
        <taxon>Pseudomonadota</taxon>
        <taxon>Gammaproteobacteria</taxon>
        <taxon>Cellvibrionales</taxon>
        <taxon>Microbulbiferaceae</taxon>
        <taxon>Biformimicrobium</taxon>
    </lineage>
</organism>
<accession>A0ABQ6M202</accession>
<dbReference type="Pfam" id="PF04828">
    <property type="entry name" value="GFA"/>
    <property type="match status" value="1"/>
</dbReference>
<dbReference type="PROSITE" id="PS51891">
    <property type="entry name" value="CENP_V_GFA"/>
    <property type="match status" value="1"/>
</dbReference>
<dbReference type="RefSeq" id="WP_285764988.1">
    <property type="nucleotide sequence ID" value="NZ_BSYJ01000006.1"/>
</dbReference>
<reference evidence="6 7" key="1">
    <citation type="submission" date="2023-04" db="EMBL/GenBank/DDBJ databases">
        <title>Marinobulbifer ophiurae gen. nov., sp. Nov., isolate from tissue of brittle star Ophioplocus japonicus.</title>
        <authorList>
            <person name="Kawano K."/>
            <person name="Sawayama S."/>
            <person name="Nakagawa S."/>
        </authorList>
    </citation>
    <scope>NUCLEOTIDE SEQUENCE [LARGE SCALE GENOMIC DNA]</scope>
    <source>
        <strain evidence="6 7">NKW57</strain>
    </source>
</reference>
<feature type="domain" description="CENP-V/GFA" evidence="5">
    <location>
        <begin position="5"/>
        <end position="123"/>
    </location>
</feature>
<evidence type="ECO:0000259" key="5">
    <source>
        <dbReference type="PROSITE" id="PS51891"/>
    </source>
</evidence>
<dbReference type="InterPro" id="IPR006913">
    <property type="entry name" value="CENP-V/GFA"/>
</dbReference>
<evidence type="ECO:0000313" key="6">
    <source>
        <dbReference type="EMBL" id="GMG88374.1"/>
    </source>
</evidence>
<keyword evidence="2" id="KW-0479">Metal-binding</keyword>
<dbReference type="Proteomes" id="UP001224392">
    <property type="component" value="Unassembled WGS sequence"/>
</dbReference>
<evidence type="ECO:0000313" key="7">
    <source>
        <dbReference type="Proteomes" id="UP001224392"/>
    </source>
</evidence>
<protein>
    <submittedName>
        <fullName evidence="6">GFA family protein</fullName>
    </submittedName>
</protein>
<comment type="similarity">
    <text evidence="1">Belongs to the Gfa family.</text>
</comment>
<evidence type="ECO:0000256" key="4">
    <source>
        <dbReference type="ARBA" id="ARBA00023239"/>
    </source>
</evidence>
<comment type="caution">
    <text evidence="6">The sequence shown here is derived from an EMBL/GenBank/DDBJ whole genome shotgun (WGS) entry which is preliminary data.</text>
</comment>
<dbReference type="SUPFAM" id="SSF51316">
    <property type="entry name" value="Mss4-like"/>
    <property type="match status" value="1"/>
</dbReference>
<keyword evidence="3" id="KW-0862">Zinc</keyword>
<dbReference type="PANTHER" id="PTHR33337:SF40">
    <property type="entry name" value="CENP-V_GFA DOMAIN-CONTAINING PROTEIN-RELATED"/>
    <property type="match status" value="1"/>
</dbReference>
<keyword evidence="7" id="KW-1185">Reference proteome</keyword>